<dbReference type="CDD" id="cd16144">
    <property type="entry name" value="ARS_like"/>
    <property type="match status" value="1"/>
</dbReference>
<dbReference type="InterPro" id="IPR000917">
    <property type="entry name" value="Sulfatase_N"/>
</dbReference>
<evidence type="ECO:0000256" key="3">
    <source>
        <dbReference type="ARBA" id="ARBA00022723"/>
    </source>
</evidence>
<sequence>MNISKLTLLALLGILSQQASLHAADRPPNFVFILVDDLGQRDLGCYGSTFYETPRIDALAKSGLRFTSAYSACPVCSPTRASIQSGKYPGRLHTTDYFGGPTYDKALHDERYVSRPVLPPNYLERLPLEEQTIAESLAAAGYATFYTGKWHLGPKGYWPEDQGYQTNVGGNRASTNKNRKFFSPYNNPDLPDGPDGEQLDERLANEAANFIRDHREQPFLVFFAQFDVHVPLNTKPELRKKYRQKKDALGNNQPEFGKEGERDVRHVQNHPVYSGMVESMDTAVGIVLDALGEAGVEDETIVIFTSDNGGLSTAEGSPTSNLPLRAGKGWYYEGGVRVPLIIRWPGKTKAGATTDSYVISTDYYPTILEMAGLKLKPEQHVDGRSFAPLLKGESQPARGPIYWHYPHYGNQGGRPFSAIRDGDWKLIEFLEDGRTELYDVAHDESETKNLAAAEPERTAMMQKQLHLWRQEAKVQMPQRNPKLSPPK</sequence>
<reference evidence="11" key="1">
    <citation type="submission" date="2019-10" db="EMBL/GenBank/DDBJ databases">
        <title>Lacipirellula parvula gen. nov., sp. nov., representing a lineage of planctomycetes widespread in freshwater anoxic habitats, and description of the family Lacipirellulaceae.</title>
        <authorList>
            <person name="Dedysh S.N."/>
            <person name="Kulichevskaya I.S."/>
            <person name="Beletsky A.V."/>
            <person name="Rakitin A.L."/>
            <person name="Mardanov A.V."/>
            <person name="Ivanova A.A."/>
            <person name="Saltykova V.X."/>
            <person name="Rijpstra W.I.C."/>
            <person name="Sinninghe Damste J.S."/>
            <person name="Ravin N.V."/>
        </authorList>
    </citation>
    <scope>NUCLEOTIDE SEQUENCE [LARGE SCALE GENOMIC DNA]</scope>
    <source>
        <strain evidence="11">PX69</strain>
    </source>
</reference>
<keyword evidence="11" id="KW-1185">Reference proteome</keyword>
<evidence type="ECO:0000256" key="6">
    <source>
        <dbReference type="ARBA" id="ARBA00022837"/>
    </source>
</evidence>
<feature type="region of interest" description="Disordered" evidence="7">
    <location>
        <begin position="170"/>
        <end position="192"/>
    </location>
</feature>
<dbReference type="Gene3D" id="3.40.720.10">
    <property type="entry name" value="Alkaline Phosphatase, subunit A"/>
    <property type="match status" value="1"/>
</dbReference>
<evidence type="ECO:0000256" key="8">
    <source>
        <dbReference type="SAM" id="SignalP"/>
    </source>
</evidence>
<protein>
    <submittedName>
        <fullName evidence="10">Arylsulfatase</fullName>
        <ecNumber evidence="10">3.1.6.1</ecNumber>
    </submittedName>
</protein>
<evidence type="ECO:0000313" key="10">
    <source>
        <dbReference type="EMBL" id="BBO35290.1"/>
    </source>
</evidence>
<dbReference type="RefSeq" id="WP_152100698.1">
    <property type="nucleotide sequence ID" value="NZ_AP021861.1"/>
</dbReference>
<evidence type="ECO:0000256" key="4">
    <source>
        <dbReference type="ARBA" id="ARBA00022729"/>
    </source>
</evidence>
<keyword evidence="4 8" id="KW-0732">Signal</keyword>
<dbReference type="Proteomes" id="UP000326837">
    <property type="component" value="Chromosome"/>
</dbReference>
<dbReference type="GO" id="GO:0046872">
    <property type="term" value="F:metal ion binding"/>
    <property type="evidence" value="ECO:0007669"/>
    <property type="project" value="UniProtKB-KW"/>
</dbReference>
<feature type="chain" id="PRO_5024852981" evidence="8">
    <location>
        <begin position="24"/>
        <end position="487"/>
    </location>
</feature>
<dbReference type="PANTHER" id="PTHR42693">
    <property type="entry name" value="ARYLSULFATASE FAMILY MEMBER"/>
    <property type="match status" value="1"/>
</dbReference>
<dbReference type="Pfam" id="PF00884">
    <property type="entry name" value="Sulfatase"/>
    <property type="match status" value="1"/>
</dbReference>
<dbReference type="Gene3D" id="3.30.1120.10">
    <property type="match status" value="1"/>
</dbReference>
<evidence type="ECO:0000259" key="9">
    <source>
        <dbReference type="Pfam" id="PF00884"/>
    </source>
</evidence>
<feature type="domain" description="Sulfatase N-terminal" evidence="9">
    <location>
        <begin position="28"/>
        <end position="372"/>
    </location>
</feature>
<gene>
    <name evidence="10" type="ORF">PLANPX_4902</name>
</gene>
<evidence type="ECO:0000313" key="11">
    <source>
        <dbReference type="Proteomes" id="UP000326837"/>
    </source>
</evidence>
<name>A0A5K7XER3_9BACT</name>
<proteinExistence type="inferred from homology"/>
<dbReference type="SUPFAM" id="SSF53649">
    <property type="entry name" value="Alkaline phosphatase-like"/>
    <property type="match status" value="1"/>
</dbReference>
<accession>A0A5K7XER3</accession>
<keyword evidence="3" id="KW-0479">Metal-binding</keyword>
<dbReference type="EMBL" id="AP021861">
    <property type="protein sequence ID" value="BBO35290.1"/>
    <property type="molecule type" value="Genomic_DNA"/>
</dbReference>
<evidence type="ECO:0000256" key="5">
    <source>
        <dbReference type="ARBA" id="ARBA00022801"/>
    </source>
</evidence>
<dbReference type="InterPro" id="IPR050738">
    <property type="entry name" value="Sulfatase"/>
</dbReference>
<dbReference type="EC" id="3.1.6.1" evidence="10"/>
<keyword evidence="6" id="KW-0106">Calcium</keyword>
<dbReference type="InterPro" id="IPR017850">
    <property type="entry name" value="Alkaline_phosphatase_core_sf"/>
</dbReference>
<feature type="signal peptide" evidence="8">
    <location>
        <begin position="1"/>
        <end position="23"/>
    </location>
</feature>
<dbReference type="AlphaFoldDB" id="A0A5K7XER3"/>
<evidence type="ECO:0000256" key="7">
    <source>
        <dbReference type="SAM" id="MobiDB-lite"/>
    </source>
</evidence>
<dbReference type="KEGG" id="lpav:PLANPX_4902"/>
<evidence type="ECO:0000256" key="2">
    <source>
        <dbReference type="ARBA" id="ARBA00008779"/>
    </source>
</evidence>
<comment type="cofactor">
    <cofactor evidence="1">
        <name>Ca(2+)</name>
        <dbReference type="ChEBI" id="CHEBI:29108"/>
    </cofactor>
</comment>
<organism evidence="10 11">
    <name type="scientific">Lacipirellula parvula</name>
    <dbReference type="NCBI Taxonomy" id="2650471"/>
    <lineage>
        <taxon>Bacteria</taxon>
        <taxon>Pseudomonadati</taxon>
        <taxon>Planctomycetota</taxon>
        <taxon>Planctomycetia</taxon>
        <taxon>Pirellulales</taxon>
        <taxon>Lacipirellulaceae</taxon>
        <taxon>Lacipirellula</taxon>
    </lineage>
</organism>
<keyword evidence="5 10" id="KW-0378">Hydrolase</keyword>
<comment type="similarity">
    <text evidence="2">Belongs to the sulfatase family.</text>
</comment>
<dbReference type="PANTHER" id="PTHR42693:SF42">
    <property type="entry name" value="ARYLSULFATASE G"/>
    <property type="match status" value="1"/>
</dbReference>
<evidence type="ECO:0000256" key="1">
    <source>
        <dbReference type="ARBA" id="ARBA00001913"/>
    </source>
</evidence>
<dbReference type="GO" id="GO:0004065">
    <property type="term" value="F:arylsulfatase activity"/>
    <property type="evidence" value="ECO:0007669"/>
    <property type="project" value="UniProtKB-EC"/>
</dbReference>